<feature type="transmembrane region" description="Helical" evidence="6">
    <location>
        <begin position="143"/>
        <end position="164"/>
    </location>
</feature>
<evidence type="ECO:0000256" key="1">
    <source>
        <dbReference type="ARBA" id="ARBA00004141"/>
    </source>
</evidence>
<gene>
    <name evidence="7" type="ORF">SPPG_04441</name>
</gene>
<protein>
    <recommendedName>
        <fullName evidence="9">Major facilitator superfamily (MFS) profile domain-containing protein</fullName>
    </recommendedName>
</protein>
<dbReference type="RefSeq" id="XP_016608138.1">
    <property type="nucleotide sequence ID" value="XM_016752675.1"/>
</dbReference>
<dbReference type="Gene3D" id="1.20.1250.20">
    <property type="entry name" value="MFS general substrate transporter like domains"/>
    <property type="match status" value="2"/>
</dbReference>
<proteinExistence type="predicted"/>
<dbReference type="GO" id="GO:0022857">
    <property type="term" value="F:transmembrane transporter activity"/>
    <property type="evidence" value="ECO:0007669"/>
    <property type="project" value="InterPro"/>
</dbReference>
<dbReference type="EMBL" id="KQ257456">
    <property type="protein sequence ID" value="KND00099.1"/>
    <property type="molecule type" value="Genomic_DNA"/>
</dbReference>
<dbReference type="GeneID" id="27687886"/>
<evidence type="ECO:0000256" key="4">
    <source>
        <dbReference type="ARBA" id="ARBA00023136"/>
    </source>
</evidence>
<dbReference type="AlphaFoldDB" id="A0A0L0HH42"/>
<dbReference type="Proteomes" id="UP000053201">
    <property type="component" value="Unassembled WGS sequence"/>
</dbReference>
<feature type="transmembrane region" description="Helical" evidence="6">
    <location>
        <begin position="306"/>
        <end position="324"/>
    </location>
</feature>
<feature type="transmembrane region" description="Helical" evidence="6">
    <location>
        <begin position="75"/>
        <end position="92"/>
    </location>
</feature>
<dbReference type="InterPro" id="IPR011701">
    <property type="entry name" value="MFS"/>
</dbReference>
<keyword evidence="4 6" id="KW-0472">Membrane</keyword>
<dbReference type="eggNOG" id="KOG2563">
    <property type="taxonomic scope" value="Eukaryota"/>
</dbReference>
<keyword evidence="2 6" id="KW-0812">Transmembrane</keyword>
<feature type="transmembrane region" description="Helical" evidence="6">
    <location>
        <begin position="170"/>
        <end position="193"/>
    </location>
</feature>
<dbReference type="SUPFAM" id="SSF103473">
    <property type="entry name" value="MFS general substrate transporter"/>
    <property type="match status" value="1"/>
</dbReference>
<evidence type="ECO:0000313" key="8">
    <source>
        <dbReference type="Proteomes" id="UP000053201"/>
    </source>
</evidence>
<dbReference type="GO" id="GO:0016020">
    <property type="term" value="C:membrane"/>
    <property type="evidence" value="ECO:0007669"/>
    <property type="project" value="UniProtKB-SubCell"/>
</dbReference>
<dbReference type="Pfam" id="PF07690">
    <property type="entry name" value="MFS_1"/>
    <property type="match status" value="1"/>
</dbReference>
<dbReference type="VEuPathDB" id="FungiDB:SPPG_04441"/>
<dbReference type="PANTHER" id="PTHR10924">
    <property type="entry name" value="MAJOR FACILITATOR SUPERFAMILY PROTEIN-RELATED"/>
    <property type="match status" value="1"/>
</dbReference>
<keyword evidence="8" id="KW-1185">Reference proteome</keyword>
<dbReference type="InterPro" id="IPR049680">
    <property type="entry name" value="FLVCR1-2_SLC49-like"/>
</dbReference>
<feature type="compositionally biased region" description="Basic and acidic residues" evidence="5">
    <location>
        <begin position="442"/>
        <end position="462"/>
    </location>
</feature>
<dbReference type="InterPro" id="IPR036259">
    <property type="entry name" value="MFS_trans_sf"/>
</dbReference>
<dbReference type="PANTHER" id="PTHR10924:SF6">
    <property type="entry name" value="SOLUTE CARRIER FAMILY 49 MEMBER A3"/>
    <property type="match status" value="1"/>
</dbReference>
<organism evidence="7 8">
    <name type="scientific">Spizellomyces punctatus (strain DAOM BR117)</name>
    <dbReference type="NCBI Taxonomy" id="645134"/>
    <lineage>
        <taxon>Eukaryota</taxon>
        <taxon>Fungi</taxon>
        <taxon>Fungi incertae sedis</taxon>
        <taxon>Chytridiomycota</taxon>
        <taxon>Chytridiomycota incertae sedis</taxon>
        <taxon>Chytridiomycetes</taxon>
        <taxon>Spizellomycetales</taxon>
        <taxon>Spizellomycetaceae</taxon>
        <taxon>Spizellomyces</taxon>
    </lineage>
</organism>
<name>A0A0L0HH42_SPIPD</name>
<feature type="transmembrane region" description="Helical" evidence="6">
    <location>
        <begin position="330"/>
        <end position="349"/>
    </location>
</feature>
<reference evidence="7 8" key="1">
    <citation type="submission" date="2009-08" db="EMBL/GenBank/DDBJ databases">
        <title>The Genome Sequence of Spizellomyces punctatus strain DAOM BR117.</title>
        <authorList>
            <consortium name="The Broad Institute Genome Sequencing Platform"/>
            <person name="Russ C."/>
            <person name="Cuomo C."/>
            <person name="Shea T."/>
            <person name="Young S.K."/>
            <person name="Zeng Q."/>
            <person name="Koehrsen M."/>
            <person name="Haas B."/>
            <person name="Borodovsky M."/>
            <person name="Guigo R."/>
            <person name="Alvarado L."/>
            <person name="Berlin A."/>
            <person name="Bochicchio J."/>
            <person name="Borenstein D."/>
            <person name="Chapman S."/>
            <person name="Chen Z."/>
            <person name="Engels R."/>
            <person name="Freedman E."/>
            <person name="Gellesch M."/>
            <person name="Goldberg J."/>
            <person name="Griggs A."/>
            <person name="Gujja S."/>
            <person name="Heiman D."/>
            <person name="Hepburn T."/>
            <person name="Howarth C."/>
            <person name="Jen D."/>
            <person name="Larson L."/>
            <person name="Lewis B."/>
            <person name="Mehta T."/>
            <person name="Park D."/>
            <person name="Pearson M."/>
            <person name="Roberts A."/>
            <person name="Saif S."/>
            <person name="Shenoy N."/>
            <person name="Sisk P."/>
            <person name="Stolte C."/>
            <person name="Sykes S."/>
            <person name="Thomson T."/>
            <person name="Walk T."/>
            <person name="White J."/>
            <person name="Yandava C."/>
            <person name="Burger G."/>
            <person name="Gray M.W."/>
            <person name="Holland P.W.H."/>
            <person name="King N."/>
            <person name="Lang F.B.F."/>
            <person name="Roger A.J."/>
            <person name="Ruiz-Trillo I."/>
            <person name="Lander E."/>
            <person name="Nusbaum C."/>
        </authorList>
    </citation>
    <scope>NUCLEOTIDE SEQUENCE [LARGE SCALE GENOMIC DNA]</scope>
    <source>
        <strain evidence="7 8">DAOM BR117</strain>
    </source>
</reference>
<comment type="subcellular location">
    <subcellularLocation>
        <location evidence="1">Membrane</location>
        <topology evidence="1">Multi-pass membrane protein</topology>
    </subcellularLocation>
</comment>
<evidence type="ECO:0000256" key="2">
    <source>
        <dbReference type="ARBA" id="ARBA00022692"/>
    </source>
</evidence>
<feature type="region of interest" description="Disordered" evidence="5">
    <location>
        <begin position="438"/>
        <end position="462"/>
    </location>
</feature>
<evidence type="ECO:0000313" key="7">
    <source>
        <dbReference type="EMBL" id="KND00099.1"/>
    </source>
</evidence>
<keyword evidence="3 6" id="KW-1133">Transmembrane helix</keyword>
<dbReference type="OMA" id="TRPGNIF"/>
<evidence type="ECO:0000256" key="3">
    <source>
        <dbReference type="ARBA" id="ARBA00022989"/>
    </source>
</evidence>
<accession>A0A0L0HH42</accession>
<sequence length="462" mass="48805">MTTSRFRSAYVLTYAILNLSNAWLWSTFAGASVTSAEYYETKESAVTWFSLVFMALYVPVTIVSSMVLDTHGLRRGLLIGTGLNFLGAWIRYLGCFVGPPAGKYAVAFVGQSIAAVSQPFILNAPPKIANTFYSPTERTLADAVMTLANPIGAALALVVVPIVVNSNPASLPTALLISALVATIPAPLAPFIFREPVGTSPDEAEAGATETNIPFAISLRNLLRNKNYLILMTSFGIAIAVFNTYVSELSFIADEVGYSEDEAGYMGFATILCGILGSVVAALILDKTPNFLKSKFGDNATTPHTMVYKCAYGFALVSLIAFSACMRSGMLGGLLFFAAIFGFGAFAVLPTGLEMGIEITYGEAGEAIGTGGLWSVGQLLGVVTSVVVDGIRNGVGADTVKGREIWLVPGVGVIGLILALHVRPEARRVQAEQSAAALSMADSKETSVEVEDKTTLEHSGQE</sequence>
<dbReference type="InParanoid" id="A0A0L0HH42"/>
<feature type="transmembrane region" description="Helical" evidence="6">
    <location>
        <begin position="45"/>
        <end position="68"/>
    </location>
</feature>
<feature type="transmembrane region" description="Helical" evidence="6">
    <location>
        <begin position="228"/>
        <end position="245"/>
    </location>
</feature>
<feature type="transmembrane region" description="Helical" evidence="6">
    <location>
        <begin position="265"/>
        <end position="285"/>
    </location>
</feature>
<feature type="transmembrane region" description="Helical" evidence="6">
    <location>
        <begin position="12"/>
        <end position="33"/>
    </location>
</feature>
<evidence type="ECO:0000256" key="5">
    <source>
        <dbReference type="SAM" id="MobiDB-lite"/>
    </source>
</evidence>
<evidence type="ECO:0008006" key="9">
    <source>
        <dbReference type="Google" id="ProtNLM"/>
    </source>
</evidence>
<evidence type="ECO:0000256" key="6">
    <source>
        <dbReference type="SAM" id="Phobius"/>
    </source>
</evidence>
<dbReference type="OrthoDB" id="422206at2759"/>